<dbReference type="CDD" id="cd00858">
    <property type="entry name" value="GlyRS_anticodon"/>
    <property type="match status" value="1"/>
</dbReference>
<proteinExistence type="inferred from homology"/>
<dbReference type="CDD" id="cd00774">
    <property type="entry name" value="GlyRS-like_core"/>
    <property type="match status" value="1"/>
</dbReference>
<dbReference type="InterPro" id="IPR036621">
    <property type="entry name" value="Anticodon-bd_dom_sf"/>
</dbReference>
<dbReference type="GO" id="GO:0005737">
    <property type="term" value="C:cytoplasm"/>
    <property type="evidence" value="ECO:0007669"/>
    <property type="project" value="UniProtKB-SubCell"/>
</dbReference>
<evidence type="ECO:0000256" key="4">
    <source>
        <dbReference type="ARBA" id="ARBA00022741"/>
    </source>
</evidence>
<dbReference type="GO" id="GO:0005524">
    <property type="term" value="F:ATP binding"/>
    <property type="evidence" value="ECO:0007669"/>
    <property type="project" value="UniProtKB-UniRule"/>
</dbReference>
<dbReference type="NCBIfam" id="NF003211">
    <property type="entry name" value="PRK04173.1"/>
    <property type="match status" value="1"/>
</dbReference>
<feature type="binding site" evidence="8">
    <location>
        <position position="215"/>
    </location>
    <ligand>
        <name>substrate</name>
    </ligand>
</feature>
<feature type="binding site" evidence="8">
    <location>
        <begin position="257"/>
        <end position="262"/>
    </location>
    <ligand>
        <name>ATP</name>
        <dbReference type="ChEBI" id="CHEBI:30616"/>
    </ligand>
</feature>
<keyword evidence="4 8" id="KW-0547">Nucleotide-binding</keyword>
<dbReference type="HAMAP" id="MF_00253_B">
    <property type="entry name" value="Gly_tRNA_synth_B"/>
    <property type="match status" value="1"/>
</dbReference>
<dbReference type="InterPro" id="IPR006195">
    <property type="entry name" value="aa-tRNA-synth_II"/>
</dbReference>
<dbReference type="GO" id="GO:0006426">
    <property type="term" value="P:glycyl-tRNA aminoacylation"/>
    <property type="evidence" value="ECO:0007669"/>
    <property type="project" value="UniProtKB-UniRule"/>
</dbReference>
<evidence type="ECO:0000256" key="1">
    <source>
        <dbReference type="ARBA" id="ARBA00008226"/>
    </source>
</evidence>
<keyword evidence="3 8" id="KW-0436">Ligase</keyword>
<evidence type="ECO:0000256" key="3">
    <source>
        <dbReference type="ARBA" id="ARBA00022598"/>
    </source>
</evidence>
<feature type="binding site" evidence="8">
    <location>
        <begin position="398"/>
        <end position="402"/>
    </location>
    <ligand>
        <name>substrate</name>
    </ligand>
</feature>
<dbReference type="GO" id="GO:0070062">
    <property type="term" value="C:extracellular exosome"/>
    <property type="evidence" value="ECO:0007669"/>
    <property type="project" value="UniProtKB-ARBA"/>
</dbReference>
<dbReference type="InterPro" id="IPR027031">
    <property type="entry name" value="Gly-tRNA_synthase/POLG2"/>
</dbReference>
<accession>A0A286RFA3</accession>
<dbReference type="EMBL" id="CP018477">
    <property type="protein sequence ID" value="ASV74639.1"/>
    <property type="molecule type" value="Genomic_DNA"/>
</dbReference>
<dbReference type="Gene3D" id="3.40.50.800">
    <property type="entry name" value="Anticodon-binding domain"/>
    <property type="match status" value="1"/>
</dbReference>
<dbReference type="PANTHER" id="PTHR10745:SF8">
    <property type="entry name" value="DNA POLYMERASE SUBUNIT GAMMA-2, MITOCHONDRIAL"/>
    <property type="match status" value="1"/>
</dbReference>
<dbReference type="InterPro" id="IPR002314">
    <property type="entry name" value="aa-tRNA-synt_IIb"/>
</dbReference>
<evidence type="ECO:0000256" key="2">
    <source>
        <dbReference type="ARBA" id="ARBA00022490"/>
    </source>
</evidence>
<dbReference type="PRINTS" id="PR01043">
    <property type="entry name" value="TRNASYNTHGLY"/>
</dbReference>
<organism evidence="10 11">
    <name type="scientific">Thermogutta terrifontis</name>
    <dbReference type="NCBI Taxonomy" id="1331910"/>
    <lineage>
        <taxon>Bacteria</taxon>
        <taxon>Pseudomonadati</taxon>
        <taxon>Planctomycetota</taxon>
        <taxon>Planctomycetia</taxon>
        <taxon>Pirellulales</taxon>
        <taxon>Thermoguttaceae</taxon>
        <taxon>Thermogutta</taxon>
    </lineage>
</organism>
<dbReference type="InterPro" id="IPR045864">
    <property type="entry name" value="aa-tRNA-synth_II/BPL/LPL"/>
</dbReference>
<dbReference type="SUPFAM" id="SSF55681">
    <property type="entry name" value="Class II aaRS and biotin synthetases"/>
    <property type="match status" value="1"/>
</dbReference>
<dbReference type="GO" id="GO:1990742">
    <property type="term" value="C:microvesicle"/>
    <property type="evidence" value="ECO:0007669"/>
    <property type="project" value="UniProtKB-ARBA"/>
</dbReference>
<evidence type="ECO:0000256" key="6">
    <source>
        <dbReference type="ARBA" id="ARBA00022917"/>
    </source>
</evidence>
<protein>
    <recommendedName>
        <fullName evidence="8">Glycine--tRNA ligase</fullName>
        <ecNumber evidence="8">6.1.1.14</ecNumber>
    </recommendedName>
    <alternativeName>
        <fullName evidence="8">Glycyl-tRNA synthetase</fullName>
        <shortName evidence="8">GlyRS</shortName>
    </alternativeName>
</protein>
<evidence type="ECO:0000313" key="10">
    <source>
        <dbReference type="EMBL" id="ASV74639.1"/>
    </source>
</evidence>
<feature type="binding site" evidence="8">
    <location>
        <begin position="335"/>
        <end position="336"/>
    </location>
    <ligand>
        <name>ATP</name>
        <dbReference type="ChEBI" id="CHEBI:30616"/>
    </ligand>
</feature>
<dbReference type="AlphaFoldDB" id="A0A286RFA3"/>
<feature type="binding site" evidence="8">
    <location>
        <position position="108"/>
    </location>
    <ligand>
        <name>substrate</name>
    </ligand>
</feature>
<reference evidence="10 11" key="1">
    <citation type="journal article" name="Front. Microbiol.">
        <title>Sugar Metabolism of the First Thermophilic Planctomycete Thermogutta terrifontis: Comparative Genomic and Transcriptomic Approaches.</title>
        <authorList>
            <person name="Elcheninov A.G."/>
            <person name="Menzel P."/>
            <person name="Gudbergsdottir S.R."/>
            <person name="Slesarev A.I."/>
            <person name="Kadnikov V.V."/>
            <person name="Krogh A."/>
            <person name="Bonch-Osmolovskaya E.A."/>
            <person name="Peng X."/>
            <person name="Kublanov I.V."/>
        </authorList>
    </citation>
    <scope>NUCLEOTIDE SEQUENCE [LARGE SCALE GENOMIC DNA]</scope>
    <source>
        <strain evidence="10 11">R1</strain>
    </source>
</reference>
<keyword evidence="5 8" id="KW-0067">ATP-binding</keyword>
<keyword evidence="7 8" id="KW-0030">Aminoacyl-tRNA synthetase</keyword>
<dbReference type="InterPro" id="IPR004154">
    <property type="entry name" value="Anticodon-bd"/>
</dbReference>
<keyword evidence="2 8" id="KW-0963">Cytoplasm</keyword>
<dbReference type="GO" id="GO:0015966">
    <property type="term" value="P:diadenosine tetraphosphate biosynthetic process"/>
    <property type="evidence" value="ECO:0007669"/>
    <property type="project" value="UniProtKB-ARBA"/>
</dbReference>
<dbReference type="SUPFAM" id="SSF52954">
    <property type="entry name" value="Class II aaRS ABD-related"/>
    <property type="match status" value="1"/>
</dbReference>
<dbReference type="Gene3D" id="3.30.930.10">
    <property type="entry name" value="Bira Bifunctional Protein, Domain 2"/>
    <property type="match status" value="2"/>
</dbReference>
<feature type="binding site" evidence="8">
    <location>
        <begin position="402"/>
        <end position="405"/>
    </location>
    <ligand>
        <name>ATP</name>
        <dbReference type="ChEBI" id="CHEBI:30616"/>
    </ligand>
</feature>
<name>A0A286RFA3_9BACT</name>
<dbReference type="Proteomes" id="UP000215086">
    <property type="component" value="Chromosome"/>
</dbReference>
<dbReference type="KEGG" id="ttf:THTE_2037"/>
<dbReference type="Pfam" id="PF03129">
    <property type="entry name" value="HGTP_anticodon"/>
    <property type="match status" value="1"/>
</dbReference>
<dbReference type="PROSITE" id="PS50862">
    <property type="entry name" value="AA_TRNA_LIGASE_II"/>
    <property type="match status" value="1"/>
</dbReference>
<evidence type="ECO:0000313" key="11">
    <source>
        <dbReference type="Proteomes" id="UP000215086"/>
    </source>
</evidence>
<dbReference type="InterPro" id="IPR033731">
    <property type="entry name" value="GlyRS-like_core"/>
</dbReference>
<dbReference type="NCBIfam" id="TIGR00389">
    <property type="entry name" value="glyS_dimeric"/>
    <property type="match status" value="1"/>
</dbReference>
<feature type="domain" description="Aminoacyl-transfer RNA synthetases class-II family profile" evidence="9">
    <location>
        <begin position="160"/>
        <end position="421"/>
    </location>
</feature>
<evidence type="ECO:0000256" key="5">
    <source>
        <dbReference type="ARBA" id="ARBA00022840"/>
    </source>
</evidence>
<dbReference type="GO" id="GO:0004081">
    <property type="term" value="F:bis(5'-nucleosyl)-tetraphosphatase (asymmetrical) activity"/>
    <property type="evidence" value="ECO:0007669"/>
    <property type="project" value="UniProtKB-ARBA"/>
</dbReference>
<gene>
    <name evidence="8" type="primary">glyQS</name>
    <name evidence="10" type="ORF">THTE_2037</name>
</gene>
<dbReference type="PANTHER" id="PTHR10745">
    <property type="entry name" value="GLYCYL-TRNA SYNTHETASE/DNA POLYMERASE SUBUNIT GAMMA-2"/>
    <property type="match status" value="1"/>
</dbReference>
<evidence type="ECO:0000256" key="8">
    <source>
        <dbReference type="HAMAP-Rule" id="MF_00253"/>
    </source>
</evidence>
<dbReference type="Pfam" id="PF00587">
    <property type="entry name" value="tRNA-synt_2b"/>
    <property type="match status" value="1"/>
</dbReference>
<evidence type="ECO:0000259" key="9">
    <source>
        <dbReference type="PROSITE" id="PS50862"/>
    </source>
</evidence>
<feature type="binding site" evidence="8">
    <location>
        <begin position="262"/>
        <end position="266"/>
    </location>
    <ligand>
        <name>substrate</name>
    </ligand>
</feature>
<dbReference type="InterPro" id="IPR002315">
    <property type="entry name" value="tRNA-synt_gly"/>
</dbReference>
<dbReference type="FunFam" id="3.40.50.800:FF:000002">
    <property type="entry name" value="Glycine--tRNA ligase"/>
    <property type="match status" value="1"/>
</dbReference>
<keyword evidence="11" id="KW-1185">Reference proteome</keyword>
<comment type="similarity">
    <text evidence="1 8">Belongs to the class-II aminoacyl-tRNA synthetase family.</text>
</comment>
<comment type="subcellular location">
    <subcellularLocation>
        <location evidence="8">Cytoplasm</location>
    </subcellularLocation>
</comment>
<dbReference type="EC" id="6.1.1.14" evidence="8"/>
<comment type="catalytic activity">
    <reaction evidence="8">
        <text>tRNA(Gly) + glycine + ATP = glycyl-tRNA(Gly) + AMP + diphosphate</text>
        <dbReference type="Rhea" id="RHEA:16013"/>
        <dbReference type="Rhea" id="RHEA-COMP:9664"/>
        <dbReference type="Rhea" id="RHEA-COMP:9683"/>
        <dbReference type="ChEBI" id="CHEBI:30616"/>
        <dbReference type="ChEBI" id="CHEBI:33019"/>
        <dbReference type="ChEBI" id="CHEBI:57305"/>
        <dbReference type="ChEBI" id="CHEBI:78442"/>
        <dbReference type="ChEBI" id="CHEBI:78522"/>
        <dbReference type="ChEBI" id="CHEBI:456215"/>
        <dbReference type="EC" id="6.1.1.14"/>
    </reaction>
</comment>
<evidence type="ECO:0000256" key="7">
    <source>
        <dbReference type="ARBA" id="ARBA00023146"/>
    </source>
</evidence>
<sequence length="542" mass="62533">MNMDALVALCKRRGFLFQSSEIYGGINGFWDYGPLGVELKRNIREAWWYDNVTSHNELVVPPGAPSAFQMVGIDSTIIMHPQVWKCSGHYDLFHDYMVDCRETKKRYRYDQVQGRWVEYNGQRIFVTTEAVGDEALADVEHKALRFFNLRSKEADRLVWHSPLVSLTTVEDFSQVLAPDAKTLGTLTPPREFNLMFKTYVGALSGEENVAFLRPETAQGIFVNFKNVLDSTRVKIPFGIAQVGKSFRNEITPRYFTFRSREFEQMEIEFFCRPETSRAWYEYWRQRRFNWYISLGLASERLRLRDHSPDELSHYSCGTADVEYAFPFLAPGDFGELEGIAHRGDFDLRSHMEGKLIRKGNELVVELGPDGQPKYRGSGKDLTYFDEETRERFIPHVIEPSAGADRAALAFLCEAYAEDMVPDEKGVPTKRVVLRLHPRLAPIKVAVFPLVKKDGMPEIAQRIYADLKPHFNCFYDEKGAVGRRYRRQDEIGTPYCITVDSQTLQDDTVTVRDRDSLRQWRIKADDCVEVIRGLIRGTYVVPE</sequence>
<comment type="function">
    <text evidence="8">Catalyzes the attachment of glycine to tRNA(Gly).</text>
</comment>
<comment type="subunit">
    <text evidence="8">Homodimer.</text>
</comment>
<dbReference type="GO" id="GO:0004820">
    <property type="term" value="F:glycine-tRNA ligase activity"/>
    <property type="evidence" value="ECO:0007669"/>
    <property type="project" value="UniProtKB-UniRule"/>
</dbReference>
<keyword evidence="6 8" id="KW-0648">Protein biosynthesis</keyword>
<feature type="binding site" evidence="8">
    <location>
        <begin position="247"/>
        <end position="249"/>
    </location>
    <ligand>
        <name>ATP</name>
        <dbReference type="ChEBI" id="CHEBI:30616"/>
    </ligand>
</feature>
<dbReference type="InterPro" id="IPR022961">
    <property type="entry name" value="Gly_tRNA_ligase_bac"/>
</dbReference>